<protein>
    <submittedName>
        <fullName evidence="9">TonB-dependent receptor</fullName>
    </submittedName>
</protein>
<dbReference type="PANTHER" id="PTHR40980:SF3">
    <property type="entry name" value="TONB-DEPENDENT RECEPTOR-LIKE BETA-BARREL DOMAIN-CONTAINING PROTEIN"/>
    <property type="match status" value="1"/>
</dbReference>
<dbReference type="RefSeq" id="WP_138319845.1">
    <property type="nucleotide sequence ID" value="NZ_VCBC01000008.1"/>
</dbReference>
<evidence type="ECO:0000256" key="5">
    <source>
        <dbReference type="SAM" id="MobiDB-lite"/>
    </source>
</evidence>
<comment type="similarity">
    <text evidence="4">Belongs to the TonB-dependent receptor family.</text>
</comment>
<dbReference type="GO" id="GO:0009279">
    <property type="term" value="C:cell outer membrane"/>
    <property type="evidence" value="ECO:0007669"/>
    <property type="project" value="UniProtKB-SubCell"/>
</dbReference>
<dbReference type="PANTHER" id="PTHR40980">
    <property type="entry name" value="PLUG DOMAIN-CONTAINING PROTEIN"/>
    <property type="match status" value="1"/>
</dbReference>
<keyword evidence="6" id="KW-0732">Signal</keyword>
<dbReference type="InterPro" id="IPR010104">
    <property type="entry name" value="TonB_rcpt_bac"/>
</dbReference>
<feature type="signal peptide" evidence="6">
    <location>
        <begin position="1"/>
        <end position="27"/>
    </location>
</feature>
<evidence type="ECO:0000313" key="9">
    <source>
        <dbReference type="EMBL" id="TLU65175.1"/>
    </source>
</evidence>
<dbReference type="InterPro" id="IPR037066">
    <property type="entry name" value="Plug_dom_sf"/>
</dbReference>
<keyword evidence="3" id="KW-0998">Cell outer membrane</keyword>
<feature type="domain" description="TonB-dependent receptor-like beta-barrel" evidence="7">
    <location>
        <begin position="820"/>
        <end position="1152"/>
    </location>
</feature>
<dbReference type="InterPro" id="IPR012910">
    <property type="entry name" value="Plug_dom"/>
</dbReference>
<dbReference type="SUPFAM" id="SSF56935">
    <property type="entry name" value="Porins"/>
    <property type="match status" value="1"/>
</dbReference>
<dbReference type="InterPro" id="IPR036942">
    <property type="entry name" value="Beta-barrel_TonB_sf"/>
</dbReference>
<evidence type="ECO:0000256" key="3">
    <source>
        <dbReference type="ARBA" id="ARBA00023237"/>
    </source>
</evidence>
<proteinExistence type="inferred from homology"/>
<accession>A0A5R9II41</accession>
<organism evidence="9 10">
    <name type="scientific">Thalassotalea litorea</name>
    <dbReference type="NCBI Taxonomy" id="2020715"/>
    <lineage>
        <taxon>Bacteria</taxon>
        <taxon>Pseudomonadati</taxon>
        <taxon>Pseudomonadota</taxon>
        <taxon>Gammaproteobacteria</taxon>
        <taxon>Alteromonadales</taxon>
        <taxon>Colwelliaceae</taxon>
        <taxon>Thalassotalea</taxon>
    </lineage>
</organism>
<name>A0A5R9II41_9GAMM</name>
<dbReference type="Pfam" id="PF00593">
    <property type="entry name" value="TonB_dep_Rec_b-barrel"/>
    <property type="match status" value="1"/>
</dbReference>
<evidence type="ECO:0000256" key="4">
    <source>
        <dbReference type="RuleBase" id="RU003357"/>
    </source>
</evidence>
<reference evidence="9 10" key="1">
    <citation type="submission" date="2019-05" db="EMBL/GenBank/DDBJ databases">
        <title>Genome sequences of Thalassotalea litorea 1K03283.</title>
        <authorList>
            <person name="Zhang D."/>
        </authorList>
    </citation>
    <scope>NUCLEOTIDE SEQUENCE [LARGE SCALE GENOMIC DNA]</scope>
    <source>
        <strain evidence="9 10">MCCC 1K03283</strain>
    </source>
</reference>
<evidence type="ECO:0000256" key="2">
    <source>
        <dbReference type="ARBA" id="ARBA00023136"/>
    </source>
</evidence>
<evidence type="ECO:0000256" key="1">
    <source>
        <dbReference type="ARBA" id="ARBA00004442"/>
    </source>
</evidence>
<dbReference type="Gene3D" id="2.40.170.20">
    <property type="entry name" value="TonB-dependent receptor, beta-barrel domain"/>
    <property type="match status" value="1"/>
</dbReference>
<feature type="chain" id="PRO_5024412456" evidence="6">
    <location>
        <begin position="28"/>
        <end position="1215"/>
    </location>
</feature>
<evidence type="ECO:0000259" key="8">
    <source>
        <dbReference type="Pfam" id="PF07715"/>
    </source>
</evidence>
<comment type="subcellular location">
    <subcellularLocation>
        <location evidence="1 4">Cell outer membrane</location>
    </subcellularLocation>
</comment>
<dbReference type="Proteomes" id="UP000307790">
    <property type="component" value="Unassembled WGS sequence"/>
</dbReference>
<evidence type="ECO:0000259" key="7">
    <source>
        <dbReference type="Pfam" id="PF00593"/>
    </source>
</evidence>
<keyword evidence="4" id="KW-0798">TonB box</keyword>
<dbReference type="AlphaFoldDB" id="A0A5R9II41"/>
<comment type="caution">
    <text evidence="9">The sequence shown here is derived from an EMBL/GenBank/DDBJ whole genome shotgun (WGS) entry which is preliminary data.</text>
</comment>
<dbReference type="Pfam" id="PF07715">
    <property type="entry name" value="Plug"/>
    <property type="match status" value="1"/>
</dbReference>
<dbReference type="Gene3D" id="2.170.130.10">
    <property type="entry name" value="TonB-dependent receptor, plug domain"/>
    <property type="match status" value="1"/>
</dbReference>
<dbReference type="OrthoDB" id="8727862at2"/>
<evidence type="ECO:0000313" key="10">
    <source>
        <dbReference type="Proteomes" id="UP000307790"/>
    </source>
</evidence>
<sequence>MGDTGKKFQLSAVYAAVLSVLSVNVYAQEETDTQQAKAEQDIEVIEVTGLKSSLKKSINDKRFADGVVDSINAEDIGKNTDQNIADALGRVTGVSVVSGANGEGSQITVRGASANQNNITLNGQQLTSTDFNQAVDLSSFSSDILSKLEVVKTSSADQDEGSLGANVNLVSVRPLDVAKDIRSFTLQGRYNDFAEEEDYKVQFAFSEKFLDETFGIALSVYDETNTFRKDQYRVENFVASKDIQVASDQDGNIIAGPVRAIQHQSTRYELHQNSNDRAGINLGLQWVPTDSTEIMFDATYTKAEQKRYNDAVVSRFPGNNNFVEGEQPLGTLRPEAPFSDPQADWYTINTDTSTLTKFVNRFGAGDIQNSTGGDESDNFSAALNIKQEITDEFRMSGLIGYSLSKSDSLPSAFAALQNFPNVPAVKLYDAGEMIEPVGYDCTSGRCEMVFGDSFVDLGEQIVNEVDPDTGIFVPGYDDNTVYTGFNPADVDVQHLAFLRETDRKVEDELANIQLDFEYDLDVVGLTSVEFGAKVTQRTKDVDNQSYQFDTVTASEVIEDEYGNPVVVPGGSMLDIRAPLIAREGGLPYDDFMDSLGYSRNGATQGWIPVDAAYAASIMLDSEDTVRTPNNTESRITDIDTTAFYLKTNFEYFDGRLTGNVGIRYVETDIDADGYAGANFWQFTETLEREFDLVQLRDLRDTSLPACRAPVFSDPAATLGYEKKYQRVDGRGYDTSSGTDPSQWTPIPDQGPCHDPDYAAWAAFQQDPSLADPGIALNWLNMWRYADVSTTRNHGWGSAITYDGTTPLSTLNANQFPFTSTQNKELQSFAAAGSHSYENWLPSLNLNYAFSDEWIGRLAVSKTMTRPEIDKLRPGFQLNENGYWGSGNSQSGSRLDMYNTKLEPLESNNLDISLEWYFNESSMLSAAIFHKDMKNFTDTESAVTYLMDLREVDGPVSQEDLPLLATGDESSDYGLQGCMPLRATADYGWWPSDPNRFSDDLRDLCAQYSVSKIINGKGAQITGLELGYIQTYDFLPGIWSGLGVSANYTYQDSEYDADKSTIDPTKDLPAYPVADTPEHTYNATVFWEQNGHQFRISYRGTSDSLVGTDYDTGLQGRTWNQGSIWNEGRGTLDISASYQFNENVMFTFQAINLTDEEYRTYFTSREIAVEREWDGAGYNFVALEEGNPLEGDAPTSRTYRNYKVGTTYRLGVRVNF</sequence>
<evidence type="ECO:0000256" key="6">
    <source>
        <dbReference type="SAM" id="SignalP"/>
    </source>
</evidence>
<gene>
    <name evidence="9" type="ORF">FE810_09655</name>
</gene>
<keyword evidence="10" id="KW-1185">Reference proteome</keyword>
<feature type="domain" description="TonB-dependent receptor plug" evidence="8">
    <location>
        <begin position="62"/>
        <end position="164"/>
    </location>
</feature>
<dbReference type="EMBL" id="VCBC01000008">
    <property type="protein sequence ID" value="TLU65175.1"/>
    <property type="molecule type" value="Genomic_DNA"/>
</dbReference>
<keyword evidence="2 4" id="KW-0472">Membrane</keyword>
<keyword evidence="9" id="KW-0675">Receptor</keyword>
<dbReference type="NCBIfam" id="TIGR01782">
    <property type="entry name" value="TonB-Xanth-Caul"/>
    <property type="match status" value="1"/>
</dbReference>
<dbReference type="InterPro" id="IPR000531">
    <property type="entry name" value="Beta-barrel_TonB"/>
</dbReference>
<feature type="region of interest" description="Disordered" evidence="5">
    <location>
        <begin position="730"/>
        <end position="749"/>
    </location>
</feature>
<feature type="compositionally biased region" description="Polar residues" evidence="5">
    <location>
        <begin position="733"/>
        <end position="744"/>
    </location>
</feature>